<dbReference type="HOGENOM" id="CLU_040470_0_0_1"/>
<dbReference type="PANTHER" id="PTHR37766:SF1">
    <property type="entry name" value="OS01G0897100 PROTEIN"/>
    <property type="match status" value="1"/>
</dbReference>
<dbReference type="PANTHER" id="PTHR37766">
    <property type="entry name" value="OS01G0897100 PROTEIN"/>
    <property type="match status" value="1"/>
</dbReference>
<dbReference type="Proteomes" id="UP000001514">
    <property type="component" value="Unassembled WGS sequence"/>
</dbReference>
<dbReference type="eggNOG" id="ENOG502QVQG">
    <property type="taxonomic scope" value="Eukaryota"/>
</dbReference>
<reference evidence="2 3" key="1">
    <citation type="journal article" date="2011" name="Science">
        <title>The Selaginella genome identifies genetic changes associated with the evolution of vascular plants.</title>
        <authorList>
            <person name="Banks J.A."/>
            <person name="Nishiyama T."/>
            <person name="Hasebe M."/>
            <person name="Bowman J.L."/>
            <person name="Gribskov M."/>
            <person name="dePamphilis C."/>
            <person name="Albert V.A."/>
            <person name="Aono N."/>
            <person name="Aoyama T."/>
            <person name="Ambrose B.A."/>
            <person name="Ashton N.W."/>
            <person name="Axtell M.J."/>
            <person name="Barker E."/>
            <person name="Barker M.S."/>
            <person name="Bennetzen J.L."/>
            <person name="Bonawitz N.D."/>
            <person name="Chapple C."/>
            <person name="Cheng C."/>
            <person name="Correa L.G."/>
            <person name="Dacre M."/>
            <person name="DeBarry J."/>
            <person name="Dreyer I."/>
            <person name="Elias M."/>
            <person name="Engstrom E.M."/>
            <person name="Estelle M."/>
            <person name="Feng L."/>
            <person name="Finet C."/>
            <person name="Floyd S.K."/>
            <person name="Frommer W.B."/>
            <person name="Fujita T."/>
            <person name="Gramzow L."/>
            <person name="Gutensohn M."/>
            <person name="Harholt J."/>
            <person name="Hattori M."/>
            <person name="Heyl A."/>
            <person name="Hirai T."/>
            <person name="Hiwatashi Y."/>
            <person name="Ishikawa M."/>
            <person name="Iwata M."/>
            <person name="Karol K.G."/>
            <person name="Koehler B."/>
            <person name="Kolukisaoglu U."/>
            <person name="Kubo M."/>
            <person name="Kurata T."/>
            <person name="Lalonde S."/>
            <person name="Li K."/>
            <person name="Li Y."/>
            <person name="Litt A."/>
            <person name="Lyons E."/>
            <person name="Manning G."/>
            <person name="Maruyama T."/>
            <person name="Michael T.P."/>
            <person name="Mikami K."/>
            <person name="Miyazaki S."/>
            <person name="Morinaga S."/>
            <person name="Murata T."/>
            <person name="Mueller-Roeber B."/>
            <person name="Nelson D.R."/>
            <person name="Obara M."/>
            <person name="Oguri Y."/>
            <person name="Olmstead R.G."/>
            <person name="Onodera N."/>
            <person name="Petersen B.L."/>
            <person name="Pils B."/>
            <person name="Prigge M."/>
            <person name="Rensing S.A."/>
            <person name="Riano-Pachon D.M."/>
            <person name="Roberts A.W."/>
            <person name="Sato Y."/>
            <person name="Scheller H.V."/>
            <person name="Schulz B."/>
            <person name="Schulz C."/>
            <person name="Shakirov E.V."/>
            <person name="Shibagaki N."/>
            <person name="Shinohara N."/>
            <person name="Shippen D.E."/>
            <person name="Soerensen I."/>
            <person name="Sotooka R."/>
            <person name="Sugimoto N."/>
            <person name="Sugita M."/>
            <person name="Sumikawa N."/>
            <person name="Tanurdzic M."/>
            <person name="Theissen G."/>
            <person name="Ulvskov P."/>
            <person name="Wakazuki S."/>
            <person name="Weng J.K."/>
            <person name="Willats W.W."/>
            <person name="Wipf D."/>
            <person name="Wolf P.G."/>
            <person name="Yang L."/>
            <person name="Zimmer A.D."/>
            <person name="Zhu Q."/>
            <person name="Mitros T."/>
            <person name="Hellsten U."/>
            <person name="Loque D."/>
            <person name="Otillar R."/>
            <person name="Salamov A."/>
            <person name="Schmutz J."/>
            <person name="Shapiro H."/>
            <person name="Lindquist E."/>
            <person name="Lucas S."/>
            <person name="Rokhsar D."/>
            <person name="Grigoriev I.V."/>
        </authorList>
    </citation>
    <scope>NUCLEOTIDE SEQUENCE [LARGE SCALE GENOMIC DNA]</scope>
</reference>
<dbReference type="KEGG" id="smo:SELMODRAFT_419550"/>
<proteinExistence type="predicted"/>
<accession>D8S9A6</accession>
<dbReference type="EMBL" id="GL377608">
    <property type="protein sequence ID" value="EFJ18780.1"/>
    <property type="molecule type" value="Genomic_DNA"/>
</dbReference>
<dbReference type="InParanoid" id="D8S9A6"/>
<feature type="compositionally biased region" description="Basic residues" evidence="1">
    <location>
        <begin position="413"/>
        <end position="425"/>
    </location>
</feature>
<dbReference type="OMA" id="WLCNTIA"/>
<evidence type="ECO:0000313" key="3">
    <source>
        <dbReference type="Proteomes" id="UP000001514"/>
    </source>
</evidence>
<organism evidence="3">
    <name type="scientific">Selaginella moellendorffii</name>
    <name type="common">Spikemoss</name>
    <dbReference type="NCBI Taxonomy" id="88036"/>
    <lineage>
        <taxon>Eukaryota</taxon>
        <taxon>Viridiplantae</taxon>
        <taxon>Streptophyta</taxon>
        <taxon>Embryophyta</taxon>
        <taxon>Tracheophyta</taxon>
        <taxon>Lycopodiopsida</taxon>
        <taxon>Selaginellales</taxon>
        <taxon>Selaginellaceae</taxon>
        <taxon>Selaginella</taxon>
    </lineage>
</organism>
<evidence type="ECO:0000256" key="1">
    <source>
        <dbReference type="SAM" id="MobiDB-lite"/>
    </source>
</evidence>
<keyword evidence="3" id="KW-1185">Reference proteome</keyword>
<dbReference type="AlphaFoldDB" id="D8S9A6"/>
<dbReference type="FunCoup" id="D8S9A6">
    <property type="interactions" value="1909"/>
</dbReference>
<evidence type="ECO:0000313" key="2">
    <source>
        <dbReference type="EMBL" id="EFJ18780.1"/>
    </source>
</evidence>
<name>D8S9A6_SELML</name>
<protein>
    <submittedName>
        <fullName evidence="2">Uncharacterized protein</fullName>
    </submittedName>
</protein>
<dbReference type="Gramene" id="EFJ18780">
    <property type="protein sequence ID" value="EFJ18780"/>
    <property type="gene ID" value="SELMODRAFT_419550"/>
</dbReference>
<sequence length="509" mass="58645">MGILCLPPPAPDRAAGKDFEEAVERRWKWLQCVEDLVRKIVLGGEGRMWLCAALGSLDLPPAAQRAAFLGLVSKDGEEGRSIRQRVIRMLCENRPAWAARVLARDDRLLRRFFEGDSQRILQWFGKFSSGGNSDHQWGARALARFTFVHRESCWHELDWNGKHGQAPATVASKPHYFLELDVLRTVDNFLDKVPSFWRSDELWDSMKNGEFLSLDIDFFINALEEKMMVDDCPETWNLVEDYLAEESLSKLSNCVLHLLSEESLLTFVNELVFQMSSKGPRKNERKGGGREKQKTWLQEVILSEERCPTLYDAIVCNACANHRRQIVKIVGDEDYEEETKVLKRLLGEAECDPAVVWAVRRQNLKLDKWSCLKFLGLEALMLYWYLTEKSGQISYPLLFKENRIRFDAAPVTPRKRKKRKSRKSRKDTEDSSNSGSDDGESSSMEHKSWRLCTDNFRFLWRKEDLPEHLSGYAFDEWIFSYEAALSIGEILRGNLKNEGALCIAWSGLA</sequence>
<feature type="region of interest" description="Disordered" evidence="1">
    <location>
        <begin position="412"/>
        <end position="444"/>
    </location>
</feature>
<gene>
    <name evidence="2" type="ORF">SELMODRAFT_419550</name>
</gene>